<dbReference type="InterPro" id="IPR023238">
    <property type="entry name" value="FAM175"/>
</dbReference>
<gene>
    <name evidence="1" type="ORF">DH2020_001665</name>
</gene>
<accession>A0ABR0Y0F0</accession>
<proteinExistence type="predicted"/>
<organism evidence="1 2">
    <name type="scientific">Rehmannia glutinosa</name>
    <name type="common">Chinese foxglove</name>
    <dbReference type="NCBI Taxonomy" id="99300"/>
    <lineage>
        <taxon>Eukaryota</taxon>
        <taxon>Viridiplantae</taxon>
        <taxon>Streptophyta</taxon>
        <taxon>Embryophyta</taxon>
        <taxon>Tracheophyta</taxon>
        <taxon>Spermatophyta</taxon>
        <taxon>Magnoliopsida</taxon>
        <taxon>eudicotyledons</taxon>
        <taxon>Gunneridae</taxon>
        <taxon>Pentapetalae</taxon>
        <taxon>asterids</taxon>
        <taxon>lamiids</taxon>
        <taxon>Lamiales</taxon>
        <taxon>Orobanchaceae</taxon>
        <taxon>Rehmannieae</taxon>
        <taxon>Rehmannia</taxon>
    </lineage>
</organism>
<dbReference type="PANTHER" id="PTHR31728">
    <property type="entry name" value="ABRAXAS FAMILY MEMBER"/>
    <property type="match status" value="1"/>
</dbReference>
<name>A0ABR0Y0F0_REHGL</name>
<dbReference type="Proteomes" id="UP001318860">
    <property type="component" value="Unassembled WGS sequence"/>
</dbReference>
<dbReference type="PRINTS" id="PR02054">
    <property type="entry name" value="FAM175PLANT"/>
</dbReference>
<evidence type="ECO:0000313" key="1">
    <source>
        <dbReference type="EMBL" id="KAK6164801.1"/>
    </source>
</evidence>
<protein>
    <submittedName>
        <fullName evidence="1">Uncharacterized protein</fullName>
    </submittedName>
</protein>
<comment type="caution">
    <text evidence="1">The sequence shown here is derived from an EMBL/GenBank/DDBJ whole genome shotgun (WGS) entry which is preliminary data.</text>
</comment>
<sequence>MDDFPMDKIQISGATLASLLHRSSSAAGDIHGYLFGHATLSTPNPLSDHPTTTTATSLLIATITSFLSLPSHLPLPPPPPATNSTALLGWFSSRRKTPLRPSLKDSTTTISLSASQSLAFTPQNTNLSLPPSLFLLVTTPFQDQLIHTHEYKGFQYMGRAFEPKSVIIVNIGPSFRSQYDSFSPSVQFPLMDCELRGSNAMMEDETGDKKKSRLKDQKQLDNCAEGFEIDRVSKLMGSEAIYTGSLRICMIKCWLRLMGCQDWWSRQMLKFLNRYPWKCKMHNYILQLEDVTILGMLVLLCAIRSLEMNGNRRPSLNVH</sequence>
<evidence type="ECO:0000313" key="2">
    <source>
        <dbReference type="Proteomes" id="UP001318860"/>
    </source>
</evidence>
<dbReference type="PRINTS" id="PR02051">
    <property type="entry name" value="PROTEINF175"/>
</dbReference>
<keyword evidence="2" id="KW-1185">Reference proteome</keyword>
<dbReference type="EMBL" id="JABTTQ020000001">
    <property type="protein sequence ID" value="KAK6164801.1"/>
    <property type="molecule type" value="Genomic_DNA"/>
</dbReference>
<reference evidence="1 2" key="1">
    <citation type="journal article" date="2021" name="Comput. Struct. Biotechnol. J.">
        <title>De novo genome assembly of the potent medicinal plant Rehmannia glutinosa using nanopore technology.</title>
        <authorList>
            <person name="Ma L."/>
            <person name="Dong C."/>
            <person name="Song C."/>
            <person name="Wang X."/>
            <person name="Zheng X."/>
            <person name="Niu Y."/>
            <person name="Chen S."/>
            <person name="Feng W."/>
        </authorList>
    </citation>
    <scope>NUCLEOTIDE SEQUENCE [LARGE SCALE GENOMIC DNA]</scope>
    <source>
        <strain evidence="1">DH-2019</strain>
    </source>
</reference>
<dbReference type="PANTHER" id="PTHR31728:SF5">
    <property type="entry name" value="OS07G0540200 PROTEIN"/>
    <property type="match status" value="1"/>
</dbReference>
<dbReference type="InterPro" id="IPR023241">
    <property type="entry name" value="FAM175_plant"/>
</dbReference>